<reference evidence="1" key="2">
    <citation type="submission" date="2025-08" db="UniProtKB">
        <authorList>
            <consortium name="Ensembl"/>
        </authorList>
    </citation>
    <scope>IDENTIFICATION</scope>
</reference>
<reference evidence="1" key="3">
    <citation type="submission" date="2025-09" db="UniProtKB">
        <authorList>
            <consortium name="Ensembl"/>
        </authorList>
    </citation>
    <scope>IDENTIFICATION</scope>
</reference>
<dbReference type="InterPro" id="IPR036236">
    <property type="entry name" value="Znf_C2H2_sf"/>
</dbReference>
<dbReference type="AlphaFoldDB" id="A0A8V5GWS2"/>
<evidence type="ECO:0000313" key="1">
    <source>
        <dbReference type="Ensembl" id="ENSMUNP00000030727.1"/>
    </source>
</evidence>
<reference evidence="1" key="1">
    <citation type="submission" date="2020-03" db="EMBL/GenBank/DDBJ databases">
        <title>Melopsittacus undulatus (budgerigar) genome, bMelUnd1, maternal haplotype with Z.</title>
        <authorList>
            <person name="Gedman G."/>
            <person name="Mountcastle J."/>
            <person name="Haase B."/>
            <person name="Formenti G."/>
            <person name="Wright T."/>
            <person name="Apodaca J."/>
            <person name="Pelan S."/>
            <person name="Chow W."/>
            <person name="Rhie A."/>
            <person name="Howe K."/>
            <person name="Fedrigo O."/>
            <person name="Jarvis E.D."/>
        </authorList>
    </citation>
    <scope>NUCLEOTIDE SEQUENCE [LARGE SCALE GENOMIC DNA]</scope>
</reference>
<dbReference type="PANTHER" id="PTHR21402">
    <property type="entry name" value="GAMETOCYTE SPECIFIC FACTOR 1-RELATED"/>
    <property type="match status" value="1"/>
</dbReference>
<accession>A0A8V5GWS2</accession>
<name>A0A8V5GWS2_MELUD</name>
<organism evidence="1 2">
    <name type="scientific">Melopsittacus undulatus</name>
    <name type="common">Budgerigar</name>
    <name type="synonym">Psittacus undulatus</name>
    <dbReference type="NCBI Taxonomy" id="13146"/>
    <lineage>
        <taxon>Eukaryota</taxon>
        <taxon>Metazoa</taxon>
        <taxon>Chordata</taxon>
        <taxon>Craniata</taxon>
        <taxon>Vertebrata</taxon>
        <taxon>Euteleostomi</taxon>
        <taxon>Archelosauria</taxon>
        <taxon>Archosauria</taxon>
        <taxon>Dinosauria</taxon>
        <taxon>Saurischia</taxon>
        <taxon>Theropoda</taxon>
        <taxon>Coelurosauria</taxon>
        <taxon>Aves</taxon>
        <taxon>Neognathae</taxon>
        <taxon>Neoaves</taxon>
        <taxon>Telluraves</taxon>
        <taxon>Australaves</taxon>
        <taxon>Psittaciformes</taxon>
        <taxon>Psittaculidae</taxon>
        <taxon>Melopsittacus</taxon>
    </lineage>
</organism>
<dbReference type="InterPro" id="IPR051591">
    <property type="entry name" value="UPF0224_FAM112_RNA_Proc"/>
</dbReference>
<evidence type="ECO:0000313" key="2">
    <source>
        <dbReference type="Proteomes" id="UP000694405"/>
    </source>
</evidence>
<dbReference type="PANTHER" id="PTHR21402:SF5">
    <property type="entry name" value="GAMETOCYTE SPECIFIC FACTOR 1"/>
    <property type="match status" value="1"/>
</dbReference>
<sequence>MDPESLVQCPFDGSHRVRASRLPYHLVRCERNHPQLARSLATCPFNARHRVPQPELRRHVTECPDRRHGTAQRTPHVTPSPPAPPLTCAPPIVLCPPPIALCPPLICAPH</sequence>
<proteinExistence type="predicted"/>
<protein>
    <submittedName>
        <fullName evidence="1">Uncharacterized protein</fullName>
    </submittedName>
</protein>
<dbReference type="Pfam" id="PF05253">
    <property type="entry name" value="zf-U11-48K"/>
    <property type="match status" value="2"/>
</dbReference>
<dbReference type="InterPro" id="IPR022776">
    <property type="entry name" value="TRM13/UPF0224_CHHC_Znf_dom"/>
</dbReference>
<keyword evidence="2" id="KW-1185">Reference proteome</keyword>
<dbReference type="Proteomes" id="UP000694405">
    <property type="component" value="Chromosome 21"/>
</dbReference>
<dbReference type="PROSITE" id="PS51800">
    <property type="entry name" value="ZF_CHHC_U11_48K"/>
    <property type="match status" value="2"/>
</dbReference>
<dbReference type="Ensembl" id="ENSMUNT00000035184.1">
    <property type="protein sequence ID" value="ENSMUNP00000030727.1"/>
    <property type="gene ID" value="ENSMUNG00000021608.1"/>
</dbReference>
<dbReference type="SUPFAM" id="SSF57667">
    <property type="entry name" value="beta-beta-alpha zinc fingers"/>
    <property type="match status" value="2"/>
</dbReference>